<feature type="transmembrane region" description="Helical" evidence="7">
    <location>
        <begin position="329"/>
        <end position="350"/>
    </location>
</feature>
<evidence type="ECO:0000313" key="10">
    <source>
        <dbReference type="Proteomes" id="UP001303889"/>
    </source>
</evidence>
<evidence type="ECO:0000256" key="5">
    <source>
        <dbReference type="ARBA" id="ARBA00022989"/>
    </source>
</evidence>
<feature type="transmembrane region" description="Helical" evidence="7">
    <location>
        <begin position="292"/>
        <end position="317"/>
    </location>
</feature>
<dbReference type="Proteomes" id="UP001303889">
    <property type="component" value="Unassembled WGS sequence"/>
</dbReference>
<name>A0AAN6MPU4_9PEZI</name>
<feature type="transmembrane region" description="Helical" evidence="7">
    <location>
        <begin position="267"/>
        <end position="286"/>
    </location>
</feature>
<accession>A0AAN6MPU4</accession>
<dbReference type="InterPro" id="IPR003663">
    <property type="entry name" value="Sugar/inositol_transpt"/>
</dbReference>
<evidence type="ECO:0000256" key="4">
    <source>
        <dbReference type="ARBA" id="ARBA00022692"/>
    </source>
</evidence>
<evidence type="ECO:0000259" key="8">
    <source>
        <dbReference type="PROSITE" id="PS50850"/>
    </source>
</evidence>
<evidence type="ECO:0000256" key="6">
    <source>
        <dbReference type="ARBA" id="ARBA00023136"/>
    </source>
</evidence>
<dbReference type="InterPro" id="IPR020846">
    <property type="entry name" value="MFS_dom"/>
</dbReference>
<evidence type="ECO:0000313" key="9">
    <source>
        <dbReference type="EMBL" id="KAK3904228.1"/>
    </source>
</evidence>
<dbReference type="InterPro" id="IPR015920">
    <property type="entry name" value="Cellobiose_DH-like_cyt"/>
</dbReference>
<evidence type="ECO:0000256" key="7">
    <source>
        <dbReference type="SAM" id="Phobius"/>
    </source>
</evidence>
<dbReference type="GO" id="GO:0005351">
    <property type="term" value="F:carbohydrate:proton symporter activity"/>
    <property type="evidence" value="ECO:0007669"/>
    <property type="project" value="TreeGrafter"/>
</dbReference>
<reference evidence="9" key="1">
    <citation type="journal article" date="2023" name="Mol. Phylogenet. Evol.">
        <title>Genome-scale phylogeny and comparative genomics of the fungal order Sordariales.</title>
        <authorList>
            <person name="Hensen N."/>
            <person name="Bonometti L."/>
            <person name="Westerberg I."/>
            <person name="Brannstrom I.O."/>
            <person name="Guillou S."/>
            <person name="Cros-Aarteil S."/>
            <person name="Calhoun S."/>
            <person name="Haridas S."/>
            <person name="Kuo A."/>
            <person name="Mondo S."/>
            <person name="Pangilinan J."/>
            <person name="Riley R."/>
            <person name="LaButti K."/>
            <person name="Andreopoulos B."/>
            <person name="Lipzen A."/>
            <person name="Chen C."/>
            <person name="Yan M."/>
            <person name="Daum C."/>
            <person name="Ng V."/>
            <person name="Clum A."/>
            <person name="Steindorff A."/>
            <person name="Ohm R.A."/>
            <person name="Martin F."/>
            <person name="Silar P."/>
            <person name="Natvig D.O."/>
            <person name="Lalanne C."/>
            <person name="Gautier V."/>
            <person name="Ament-Velasquez S.L."/>
            <person name="Kruys A."/>
            <person name="Hutchinson M.I."/>
            <person name="Powell A.J."/>
            <person name="Barry K."/>
            <person name="Miller A.N."/>
            <person name="Grigoriev I.V."/>
            <person name="Debuchy R."/>
            <person name="Gladieux P."/>
            <person name="Hiltunen Thoren M."/>
            <person name="Johannesson H."/>
        </authorList>
    </citation>
    <scope>NUCLEOTIDE SEQUENCE</scope>
    <source>
        <strain evidence="9">CBS 103.79</strain>
    </source>
</reference>
<dbReference type="PRINTS" id="PR00171">
    <property type="entry name" value="SUGRTRNSPORT"/>
</dbReference>
<dbReference type="AlphaFoldDB" id="A0AAN6MPU4"/>
<dbReference type="PANTHER" id="PTHR48022">
    <property type="entry name" value="PLASTIDIC GLUCOSE TRANSPORTER 4"/>
    <property type="match status" value="1"/>
</dbReference>
<keyword evidence="6 7" id="KW-0472">Membrane</keyword>
<dbReference type="CDD" id="cd09630">
    <property type="entry name" value="CDH_like_cytochrome"/>
    <property type="match status" value="1"/>
</dbReference>
<keyword evidence="3" id="KW-0813">Transport</keyword>
<comment type="subcellular location">
    <subcellularLocation>
        <location evidence="1">Membrane</location>
        <topology evidence="1">Multi-pass membrane protein</topology>
    </subcellularLocation>
</comment>
<feature type="transmembrane region" description="Helical" evidence="7">
    <location>
        <begin position="618"/>
        <end position="636"/>
    </location>
</feature>
<proteinExistence type="inferred from homology"/>
<feature type="transmembrane region" description="Helical" evidence="7">
    <location>
        <begin position="238"/>
        <end position="255"/>
    </location>
</feature>
<dbReference type="NCBIfam" id="TIGR00879">
    <property type="entry name" value="SP"/>
    <property type="match status" value="1"/>
</dbReference>
<dbReference type="InterPro" id="IPR005828">
    <property type="entry name" value="MFS_sugar_transport-like"/>
</dbReference>
<dbReference type="InterPro" id="IPR036259">
    <property type="entry name" value="MFS_trans_sf"/>
</dbReference>
<feature type="transmembrane region" description="Helical" evidence="7">
    <location>
        <begin position="552"/>
        <end position="575"/>
    </location>
</feature>
<evidence type="ECO:0000256" key="2">
    <source>
        <dbReference type="ARBA" id="ARBA00010992"/>
    </source>
</evidence>
<evidence type="ECO:0000256" key="1">
    <source>
        <dbReference type="ARBA" id="ARBA00004141"/>
    </source>
</evidence>
<dbReference type="EMBL" id="MU855407">
    <property type="protein sequence ID" value="KAK3904228.1"/>
    <property type="molecule type" value="Genomic_DNA"/>
</dbReference>
<feature type="domain" description="Major facilitator superfamily (MFS) profile" evidence="8">
    <location>
        <begin position="198"/>
        <end position="640"/>
    </location>
</feature>
<organism evidence="9 10">
    <name type="scientific">Staphylotrichum tortipilum</name>
    <dbReference type="NCBI Taxonomy" id="2831512"/>
    <lineage>
        <taxon>Eukaryota</taxon>
        <taxon>Fungi</taxon>
        <taxon>Dikarya</taxon>
        <taxon>Ascomycota</taxon>
        <taxon>Pezizomycotina</taxon>
        <taxon>Sordariomycetes</taxon>
        <taxon>Sordariomycetidae</taxon>
        <taxon>Sordariales</taxon>
        <taxon>Chaetomiaceae</taxon>
        <taxon>Staphylotrichum</taxon>
    </lineage>
</organism>
<comment type="caution">
    <text evidence="9">The sequence shown here is derived from an EMBL/GenBank/DDBJ whole genome shotgun (WGS) entry which is preliminary data.</text>
</comment>
<feature type="transmembrane region" description="Helical" evidence="7">
    <location>
        <begin position="587"/>
        <end position="606"/>
    </location>
</feature>
<dbReference type="Pfam" id="PF16010">
    <property type="entry name" value="CDH-cyt"/>
    <property type="match status" value="1"/>
</dbReference>
<evidence type="ECO:0000256" key="3">
    <source>
        <dbReference type="ARBA" id="ARBA00022448"/>
    </source>
</evidence>
<dbReference type="Gene3D" id="1.20.1250.20">
    <property type="entry name" value="MFS general substrate transporter like domains"/>
    <property type="match status" value="1"/>
</dbReference>
<sequence length="696" mass="75345">MQLLQSLTRAAAFLGLARRQFEADSSAFADPETGLTFASYTSDRGITFRVAIPDPVPEDKVFDTVLQIVSPKDVGWAGWAWGGHMTYNPLAVVWANGTNNVVLSSRIAYGYFSPPSNPDTKYTVLKTGTHFNTTHWQITAKCSGCSRWGDSDVGYTEIDPAYDISMAFAYANNPVDTPGDEESTFGIHDSLGHPVYNLATGKNADFAAKIYNVGILASVLVHPGFKAALHEPDAPRSGLITAIYYLGSWLSYVLLAHPAADRLGRRYAALTGMSVTCVGQALQAGAFGSHALGMVIMGRIVAGAGTAIISTSVPLYQSEVAPPKQRGRYVVMNHVGFVAGLASGFWIGYAMTFWDNERGLAVGWRCSLGASFIPASLFILALPFMHESPRWLVEHGKTEDALETLLFYREGYSTADEIETELSTIERSVASFRISGLTWASLFSDRSLFARMWRAALLQFMAQMCGATAMKYYLPALFRALGFSHRVSLLAGGIESILKTGCTAVEMLIIDRVGRRLTLAAGAAVMAFALMINGALPLAFPNNVNRAADYTCVAFVFVYSLGYSMGFGSAAWVYGSEIFPTAVRARGLSLAASCGAIGSIIVAQLWPVGISHLGSKIYFFFMVINLTCVPVIYLLYPETKGRSLEDMDMLFGGSPGSSTENLNLLADQGDIASHIMVEYACGKWTISTPCWRSITQ</sequence>
<keyword evidence="4 7" id="KW-0812">Transmembrane</keyword>
<dbReference type="SUPFAM" id="SSF103473">
    <property type="entry name" value="MFS general substrate transporter"/>
    <property type="match status" value="1"/>
</dbReference>
<feature type="transmembrane region" description="Helical" evidence="7">
    <location>
        <begin position="517"/>
        <end position="540"/>
    </location>
</feature>
<dbReference type="Pfam" id="PF00083">
    <property type="entry name" value="Sugar_tr"/>
    <property type="match status" value="1"/>
</dbReference>
<dbReference type="PANTHER" id="PTHR48022:SF14">
    <property type="entry name" value="MAJOR FACILITATOR SUPERFAMILY (MFS) PROFILE DOMAIN-CONTAINING PROTEIN-RELATED"/>
    <property type="match status" value="1"/>
</dbReference>
<dbReference type="InterPro" id="IPR050360">
    <property type="entry name" value="MFS_Sugar_Transporters"/>
</dbReference>
<comment type="similarity">
    <text evidence="2">Belongs to the major facilitator superfamily. Sugar transporter (TC 2.A.1.1) family.</text>
</comment>
<dbReference type="Gene3D" id="2.60.40.1210">
    <property type="entry name" value="Cellobiose dehydrogenase, cytochrome domain"/>
    <property type="match status" value="1"/>
</dbReference>
<keyword evidence="5 7" id="KW-1133">Transmembrane helix</keyword>
<protein>
    <recommendedName>
        <fullName evidence="8">Major facilitator superfamily (MFS) profile domain-containing protein</fullName>
    </recommendedName>
</protein>
<gene>
    <name evidence="9" type="ORF">C8A05DRAFT_42669</name>
</gene>
<dbReference type="PROSITE" id="PS50850">
    <property type="entry name" value="MFS"/>
    <property type="match status" value="1"/>
</dbReference>
<dbReference type="GO" id="GO:0016020">
    <property type="term" value="C:membrane"/>
    <property type="evidence" value="ECO:0007669"/>
    <property type="project" value="UniProtKB-SubCell"/>
</dbReference>
<reference evidence="9" key="2">
    <citation type="submission" date="2023-05" db="EMBL/GenBank/DDBJ databases">
        <authorList>
            <consortium name="Lawrence Berkeley National Laboratory"/>
            <person name="Steindorff A."/>
            <person name="Hensen N."/>
            <person name="Bonometti L."/>
            <person name="Westerberg I."/>
            <person name="Brannstrom I.O."/>
            <person name="Guillou S."/>
            <person name="Cros-Aarteil S."/>
            <person name="Calhoun S."/>
            <person name="Haridas S."/>
            <person name="Kuo A."/>
            <person name="Mondo S."/>
            <person name="Pangilinan J."/>
            <person name="Riley R."/>
            <person name="Labutti K."/>
            <person name="Andreopoulos B."/>
            <person name="Lipzen A."/>
            <person name="Chen C."/>
            <person name="Yanf M."/>
            <person name="Daum C."/>
            <person name="Ng V."/>
            <person name="Clum A."/>
            <person name="Ohm R."/>
            <person name="Martin F."/>
            <person name="Silar P."/>
            <person name="Natvig D."/>
            <person name="Lalanne C."/>
            <person name="Gautier V."/>
            <person name="Ament-Velasquez S.L."/>
            <person name="Kruys A."/>
            <person name="Hutchinson M.I."/>
            <person name="Powell A.J."/>
            <person name="Barry K."/>
            <person name="Miller A.N."/>
            <person name="Grigoriev I.V."/>
            <person name="Debuchy R."/>
            <person name="Gladieux P."/>
            <person name="Thoren M.H."/>
            <person name="Johannesson H."/>
        </authorList>
    </citation>
    <scope>NUCLEOTIDE SEQUENCE</scope>
    <source>
        <strain evidence="9">CBS 103.79</strain>
    </source>
</reference>
<feature type="transmembrane region" description="Helical" evidence="7">
    <location>
        <begin position="362"/>
        <end position="382"/>
    </location>
</feature>
<keyword evidence="10" id="KW-1185">Reference proteome</keyword>
<dbReference type="SUPFAM" id="SSF49344">
    <property type="entry name" value="CBD9-like"/>
    <property type="match status" value="1"/>
</dbReference>